<protein>
    <submittedName>
        <fullName evidence="2">Uncharacterized protein</fullName>
    </submittedName>
</protein>
<proteinExistence type="predicted"/>
<dbReference type="EMBL" id="PVNL01000035">
    <property type="protein sequence ID" value="PRQ08795.1"/>
    <property type="molecule type" value="Genomic_DNA"/>
</dbReference>
<dbReference type="OrthoDB" id="9992928at2"/>
<accession>A0A2S9YUK7</accession>
<evidence type="ECO:0000256" key="1">
    <source>
        <dbReference type="SAM" id="Phobius"/>
    </source>
</evidence>
<dbReference type="RefSeq" id="WP_106088464.1">
    <property type="nucleotide sequence ID" value="NZ_PVNL01000035.1"/>
</dbReference>
<comment type="caution">
    <text evidence="2">The sequence shown here is derived from an EMBL/GenBank/DDBJ whole genome shotgun (WGS) entry which is preliminary data.</text>
</comment>
<sequence length="77" mass="8438">MALVGLVVGILVSVLLTAGTNRIGVFNIAIPLIMAGGFFMLSHRLTERLVPVKAKDPYMRLSEIETLEQIQRAEEEG</sequence>
<feature type="transmembrane region" description="Helical" evidence="1">
    <location>
        <begin position="28"/>
        <end position="45"/>
    </location>
</feature>
<keyword evidence="1" id="KW-0472">Membrane</keyword>
<dbReference type="AlphaFoldDB" id="A0A2S9YUK7"/>
<evidence type="ECO:0000313" key="2">
    <source>
        <dbReference type="EMBL" id="PRQ08795.1"/>
    </source>
</evidence>
<organism evidence="2 3">
    <name type="scientific">Enhygromyxa salina</name>
    <dbReference type="NCBI Taxonomy" id="215803"/>
    <lineage>
        <taxon>Bacteria</taxon>
        <taxon>Pseudomonadati</taxon>
        <taxon>Myxococcota</taxon>
        <taxon>Polyangia</taxon>
        <taxon>Nannocystales</taxon>
        <taxon>Nannocystaceae</taxon>
        <taxon>Enhygromyxa</taxon>
    </lineage>
</organism>
<name>A0A2S9YUK7_9BACT</name>
<keyword evidence="1" id="KW-0812">Transmembrane</keyword>
<dbReference type="Proteomes" id="UP000238823">
    <property type="component" value="Unassembled WGS sequence"/>
</dbReference>
<keyword evidence="1" id="KW-1133">Transmembrane helix</keyword>
<gene>
    <name evidence="2" type="ORF">ENSA7_14270</name>
</gene>
<reference evidence="2 3" key="1">
    <citation type="submission" date="2018-03" db="EMBL/GenBank/DDBJ databases">
        <title>Draft Genome Sequences of the Obligatory Marine Myxobacteria Enhygromyxa salina SWB007.</title>
        <authorList>
            <person name="Poehlein A."/>
            <person name="Moghaddam J.A."/>
            <person name="Harms H."/>
            <person name="Alanjari M."/>
            <person name="Koenig G.M."/>
            <person name="Daniel R."/>
            <person name="Schaeberle T.F."/>
        </authorList>
    </citation>
    <scope>NUCLEOTIDE SEQUENCE [LARGE SCALE GENOMIC DNA]</scope>
    <source>
        <strain evidence="2 3">SWB007</strain>
    </source>
</reference>
<evidence type="ECO:0000313" key="3">
    <source>
        <dbReference type="Proteomes" id="UP000238823"/>
    </source>
</evidence>